<reference evidence="17 18" key="1">
    <citation type="submission" date="2015-02" db="EMBL/GenBank/DDBJ databases">
        <authorList>
            <person name="Slaby B."/>
            <person name="Hentschel U."/>
        </authorList>
    </citation>
    <scope>NUCLEOTIDE SEQUENCE [LARGE SCALE GENOMIC DNA]</scope>
    <source>
        <strain evidence="17">15L</strain>
    </source>
</reference>
<comment type="cofactor">
    <cofactor evidence="2">
        <name>K(+)</name>
        <dbReference type="ChEBI" id="CHEBI:29103"/>
    </cofactor>
</comment>
<protein>
    <recommendedName>
        <fullName evidence="15 16">Type III pantothenate kinase</fullName>
        <ecNumber evidence="6 16">2.7.1.33</ecNumber>
    </recommendedName>
    <alternativeName>
        <fullName evidence="16">PanK-III</fullName>
    </alternativeName>
    <alternativeName>
        <fullName evidence="16">Pantothenic acid kinase</fullName>
    </alternativeName>
</protein>
<keyword evidence="9 16" id="KW-0547">Nucleotide-binding</keyword>
<evidence type="ECO:0000256" key="6">
    <source>
        <dbReference type="ARBA" id="ARBA00012102"/>
    </source>
</evidence>
<sequence>MAVTVLLVGNSRLHWGLGTPQNSGAGSLLRRHWDGNWPPWQVQPATMRWAAVGLIPPSLKTRLEAWPPPVETCRIPLAHCPPHVGVDRALGAWQAFGCSDGGGGVLVVDAGTALTMTAVTANGSFAGGRILPGVALQLESLHQGTASLPCVVSPWAKAWPTLPRNQARSGLSTDTVDAMVDGVIHGLSAAVANTMAALAAAAVIGECWLTGGDAPLLQNSIRTQLASGSPPLHYDPDLVLKGLLRMQVGAGVDRA</sequence>
<dbReference type="GO" id="GO:0046872">
    <property type="term" value="F:metal ion binding"/>
    <property type="evidence" value="ECO:0007669"/>
    <property type="project" value="UniProtKB-KW"/>
</dbReference>
<dbReference type="PANTHER" id="PTHR34265:SF1">
    <property type="entry name" value="TYPE III PANTOTHENATE KINASE"/>
    <property type="match status" value="1"/>
</dbReference>
<dbReference type="Pfam" id="PF03309">
    <property type="entry name" value="Pan_kinase"/>
    <property type="match status" value="1"/>
</dbReference>
<dbReference type="AlphaFoldDB" id="A0A0G8AU73"/>
<comment type="pathway">
    <text evidence="4 16">Cofactor biosynthesis; coenzyme A biosynthesis; CoA from (R)-pantothenate: step 1/5.</text>
</comment>
<evidence type="ECO:0000256" key="4">
    <source>
        <dbReference type="ARBA" id="ARBA00005225"/>
    </source>
</evidence>
<keyword evidence="8 16" id="KW-0808">Transferase</keyword>
<dbReference type="InterPro" id="IPR043129">
    <property type="entry name" value="ATPase_NBD"/>
</dbReference>
<evidence type="ECO:0000256" key="7">
    <source>
        <dbReference type="ARBA" id="ARBA00022490"/>
    </source>
</evidence>
<evidence type="ECO:0000256" key="15">
    <source>
        <dbReference type="ARBA" id="ARBA00040883"/>
    </source>
</evidence>
<dbReference type="PANTHER" id="PTHR34265">
    <property type="entry name" value="TYPE III PANTOTHENATE KINASE"/>
    <property type="match status" value="1"/>
</dbReference>
<keyword evidence="11 16" id="KW-0067">ATP-binding</keyword>
<evidence type="ECO:0000256" key="14">
    <source>
        <dbReference type="ARBA" id="ARBA00038036"/>
    </source>
</evidence>
<dbReference type="GO" id="GO:0005737">
    <property type="term" value="C:cytoplasm"/>
    <property type="evidence" value="ECO:0007669"/>
    <property type="project" value="UniProtKB-SubCell"/>
</dbReference>
<comment type="function">
    <text evidence="16">Catalyzes the phosphorylation of pantothenate (Pan), the first step in CoA biosynthesis.</text>
</comment>
<evidence type="ECO:0000256" key="10">
    <source>
        <dbReference type="ARBA" id="ARBA00022777"/>
    </source>
</evidence>
<evidence type="ECO:0000256" key="16">
    <source>
        <dbReference type="HAMAP-Rule" id="MF_01274"/>
    </source>
</evidence>
<name>A0A0G8AU73_9SYNE</name>
<dbReference type="CDD" id="cd24015">
    <property type="entry name" value="ASKHA_NBD_PanK-III"/>
    <property type="match status" value="1"/>
</dbReference>
<evidence type="ECO:0000256" key="1">
    <source>
        <dbReference type="ARBA" id="ARBA00001206"/>
    </source>
</evidence>
<keyword evidence="10 16" id="KW-0418">Kinase</keyword>
<comment type="caution">
    <text evidence="17">The sequence shown here is derived from an EMBL/GenBank/DDBJ whole genome shotgun (WGS) entry which is preliminary data.</text>
</comment>
<dbReference type="Proteomes" id="UP000035037">
    <property type="component" value="Unassembled WGS sequence"/>
</dbReference>
<feature type="binding site" evidence="16">
    <location>
        <position position="112"/>
    </location>
    <ligand>
        <name>ATP</name>
        <dbReference type="ChEBI" id="CHEBI:30616"/>
    </ligand>
</feature>
<feature type="binding site" evidence="16">
    <location>
        <position position="175"/>
    </location>
    <ligand>
        <name>substrate</name>
    </ligand>
</feature>
<comment type="caution">
    <text evidence="16">Lacks conserved residue(s) required for the propagation of feature annotation.</text>
</comment>
<keyword evidence="7 16" id="KW-0963">Cytoplasm</keyword>
<dbReference type="InterPro" id="IPR004619">
    <property type="entry name" value="Type_III_PanK"/>
</dbReference>
<dbReference type="GO" id="GO:0004594">
    <property type="term" value="F:pantothenate kinase activity"/>
    <property type="evidence" value="ECO:0007669"/>
    <property type="project" value="UniProtKB-UniRule"/>
</dbReference>
<dbReference type="GO" id="GO:0015937">
    <property type="term" value="P:coenzyme A biosynthetic process"/>
    <property type="evidence" value="ECO:0007669"/>
    <property type="project" value="UniProtKB-UniRule"/>
</dbReference>
<gene>
    <name evidence="16" type="primary">coaX</name>
    <name evidence="17" type="ORF">TQ37_06455</name>
</gene>
<comment type="subunit">
    <text evidence="5 16">Homodimer.</text>
</comment>
<evidence type="ECO:0000256" key="12">
    <source>
        <dbReference type="ARBA" id="ARBA00022958"/>
    </source>
</evidence>
<evidence type="ECO:0000313" key="17">
    <source>
        <dbReference type="EMBL" id="KKZ11762.1"/>
    </source>
</evidence>
<evidence type="ECO:0000313" key="18">
    <source>
        <dbReference type="Proteomes" id="UP000035037"/>
    </source>
</evidence>
<dbReference type="NCBIfam" id="TIGR00671">
    <property type="entry name" value="baf"/>
    <property type="match status" value="1"/>
</dbReference>
<dbReference type="EC" id="2.7.1.33" evidence="6 16"/>
<keyword evidence="16" id="KW-0479">Metal-binding</keyword>
<dbReference type="UniPathway" id="UPA00241">
    <property type="reaction ID" value="UER00352"/>
</dbReference>
<dbReference type="EMBL" id="JYFQ01000131">
    <property type="protein sequence ID" value="KKZ11762.1"/>
    <property type="molecule type" value="Genomic_DNA"/>
</dbReference>
<evidence type="ECO:0000256" key="3">
    <source>
        <dbReference type="ARBA" id="ARBA00004496"/>
    </source>
</evidence>
<evidence type="ECO:0000256" key="9">
    <source>
        <dbReference type="ARBA" id="ARBA00022741"/>
    </source>
</evidence>
<dbReference type="Gene3D" id="3.30.420.40">
    <property type="match status" value="1"/>
</dbReference>
<accession>A0A0G8AU73</accession>
<evidence type="ECO:0000256" key="13">
    <source>
        <dbReference type="ARBA" id="ARBA00022993"/>
    </source>
</evidence>
<dbReference type="STRING" id="431041.FLM9_1370"/>
<evidence type="ECO:0000256" key="11">
    <source>
        <dbReference type="ARBA" id="ARBA00022840"/>
    </source>
</evidence>
<reference evidence="17 18" key="2">
    <citation type="submission" date="2015-05" db="EMBL/GenBank/DDBJ databases">
        <title>Lifestyle Evolution in Cyanobacterial Symbionts of Sponges.</title>
        <authorList>
            <person name="Burgsdorf I."/>
            <person name="Slaby B.M."/>
            <person name="Handley K.M."/>
            <person name="Haber M."/>
            <person name="Blom J."/>
            <person name="Marshall C.W."/>
            <person name="Gilbert J.A."/>
            <person name="Hentschel U."/>
            <person name="Steindler L."/>
        </authorList>
    </citation>
    <scope>NUCLEOTIDE SEQUENCE [LARGE SCALE GENOMIC DNA]</scope>
    <source>
        <strain evidence="17">15L</strain>
    </source>
</reference>
<feature type="active site" description="Proton acceptor" evidence="16">
    <location>
        <position position="87"/>
    </location>
</feature>
<dbReference type="HAMAP" id="MF_01274">
    <property type="entry name" value="Pantothen_kinase_3"/>
    <property type="match status" value="1"/>
</dbReference>
<evidence type="ECO:0000256" key="8">
    <source>
        <dbReference type="ARBA" id="ARBA00022679"/>
    </source>
</evidence>
<proteinExistence type="inferred from homology"/>
<comment type="catalytic activity">
    <reaction evidence="1 16">
        <text>(R)-pantothenate + ATP = (R)-4'-phosphopantothenate + ADP + H(+)</text>
        <dbReference type="Rhea" id="RHEA:16373"/>
        <dbReference type="ChEBI" id="CHEBI:10986"/>
        <dbReference type="ChEBI" id="CHEBI:15378"/>
        <dbReference type="ChEBI" id="CHEBI:29032"/>
        <dbReference type="ChEBI" id="CHEBI:30616"/>
        <dbReference type="ChEBI" id="CHEBI:456216"/>
        <dbReference type="EC" id="2.7.1.33"/>
    </reaction>
</comment>
<comment type="subcellular location">
    <subcellularLocation>
        <location evidence="3 16">Cytoplasm</location>
    </subcellularLocation>
</comment>
<feature type="binding site" evidence="16">
    <location>
        <position position="109"/>
    </location>
    <ligand>
        <name>K(+)</name>
        <dbReference type="ChEBI" id="CHEBI:29103"/>
    </ligand>
</feature>
<dbReference type="SUPFAM" id="SSF53067">
    <property type="entry name" value="Actin-like ATPase domain"/>
    <property type="match status" value="1"/>
</dbReference>
<feature type="binding site" evidence="16">
    <location>
        <begin position="85"/>
        <end position="88"/>
    </location>
    <ligand>
        <name>substrate</name>
    </ligand>
</feature>
<feature type="binding site" evidence="16">
    <location>
        <begin position="7"/>
        <end position="14"/>
    </location>
    <ligand>
        <name>ATP</name>
        <dbReference type="ChEBI" id="CHEBI:30616"/>
    </ligand>
</feature>
<evidence type="ECO:0000256" key="2">
    <source>
        <dbReference type="ARBA" id="ARBA00001958"/>
    </source>
</evidence>
<comment type="similarity">
    <text evidence="14 16">Belongs to the type III pantothenate kinase family.</text>
</comment>
<evidence type="ECO:0000256" key="5">
    <source>
        <dbReference type="ARBA" id="ARBA00011738"/>
    </source>
</evidence>
<keyword evidence="13 16" id="KW-0173">Coenzyme A biosynthesis</keyword>
<organism evidence="17 18">
    <name type="scientific">Candidatus Synechococcus spongiarum 15L</name>
    <dbReference type="NCBI Taxonomy" id="1608419"/>
    <lineage>
        <taxon>Bacteria</taxon>
        <taxon>Bacillati</taxon>
        <taxon>Cyanobacteriota</taxon>
        <taxon>Cyanophyceae</taxon>
        <taxon>Synechococcales</taxon>
        <taxon>Synechococcaceae</taxon>
        <taxon>Synechococcus</taxon>
    </lineage>
</organism>
<comment type="cofactor">
    <cofactor evidence="16">
        <name>NH4(+)</name>
        <dbReference type="ChEBI" id="CHEBI:28938"/>
    </cofactor>
    <cofactor evidence="16">
        <name>K(+)</name>
        <dbReference type="ChEBI" id="CHEBI:29103"/>
    </cofactor>
    <text evidence="16">A monovalent cation. Ammonium or potassium.</text>
</comment>
<dbReference type="GO" id="GO:0005524">
    <property type="term" value="F:ATP binding"/>
    <property type="evidence" value="ECO:0007669"/>
    <property type="project" value="UniProtKB-UniRule"/>
</dbReference>
<dbReference type="PATRIC" id="fig|1608419.3.peg.385"/>
<keyword evidence="12 16" id="KW-0630">Potassium</keyword>